<keyword evidence="1" id="KW-0812">Transmembrane</keyword>
<proteinExistence type="predicted"/>
<evidence type="ECO:0000313" key="3">
    <source>
        <dbReference type="Proteomes" id="UP000534294"/>
    </source>
</evidence>
<keyword evidence="1" id="KW-0472">Membrane</keyword>
<sequence>MTDGQSLLLIFAVLYLLECLRWLPPRCFLLLGSGDHWHFRTAFQPVQLAGGSPALLAFLPPLQAHVATLPWLLVPASAGLEIRQDRLRPLLLSWEKVQPRADGRSLHLAPGYRIRCLSEVHARHAQEQVTCWISLTQEARAADFLQHAQATLEAAPLLELTASITAQTRQLRWLSHLIFIWTFVVLVILYRWLGDTVEMLWATAVLFMLQFTQAILFFRRAQGLPYRFWKALAIALLPQHAMRAADHLCDFNTPCPSHPLAARAQVGEAAWKKLATELWNQTRYQPSATSNLQSLALERYFMAQEVPLTALETVPLQQPGSALYCPGCLAQFQATASHCQDCHGTELRAFNAPACTVTPDS</sequence>
<accession>A0A7W7YI69</accession>
<gene>
    <name evidence="2" type="ORF">HNQ64_000818</name>
</gene>
<evidence type="ECO:0000256" key="1">
    <source>
        <dbReference type="SAM" id="Phobius"/>
    </source>
</evidence>
<comment type="caution">
    <text evidence="2">The sequence shown here is derived from an EMBL/GenBank/DDBJ whole genome shotgun (WGS) entry which is preliminary data.</text>
</comment>
<dbReference type="RefSeq" id="WP_184205568.1">
    <property type="nucleotide sequence ID" value="NZ_JACHIF010000001.1"/>
</dbReference>
<organism evidence="2 3">
    <name type="scientific">Prosthecobacter dejongeii</name>
    <dbReference type="NCBI Taxonomy" id="48465"/>
    <lineage>
        <taxon>Bacteria</taxon>
        <taxon>Pseudomonadati</taxon>
        <taxon>Verrucomicrobiota</taxon>
        <taxon>Verrucomicrobiia</taxon>
        <taxon>Verrucomicrobiales</taxon>
        <taxon>Verrucomicrobiaceae</taxon>
        <taxon>Prosthecobacter</taxon>
    </lineage>
</organism>
<dbReference type="EMBL" id="JACHIF010000001">
    <property type="protein sequence ID" value="MBB5036584.1"/>
    <property type="molecule type" value="Genomic_DNA"/>
</dbReference>
<keyword evidence="3" id="KW-1185">Reference proteome</keyword>
<dbReference type="Proteomes" id="UP000534294">
    <property type="component" value="Unassembled WGS sequence"/>
</dbReference>
<reference evidence="2 3" key="1">
    <citation type="submission" date="2020-08" db="EMBL/GenBank/DDBJ databases">
        <title>Genomic Encyclopedia of Type Strains, Phase IV (KMG-IV): sequencing the most valuable type-strain genomes for metagenomic binning, comparative biology and taxonomic classification.</title>
        <authorList>
            <person name="Goeker M."/>
        </authorList>
    </citation>
    <scope>NUCLEOTIDE SEQUENCE [LARGE SCALE GENOMIC DNA]</scope>
    <source>
        <strain evidence="2 3">DSM 12251</strain>
    </source>
</reference>
<evidence type="ECO:0000313" key="2">
    <source>
        <dbReference type="EMBL" id="MBB5036584.1"/>
    </source>
</evidence>
<feature type="transmembrane region" description="Helical" evidence="1">
    <location>
        <begin position="173"/>
        <end position="193"/>
    </location>
</feature>
<keyword evidence="1" id="KW-1133">Transmembrane helix</keyword>
<name>A0A7W7YI69_9BACT</name>
<feature type="transmembrane region" description="Helical" evidence="1">
    <location>
        <begin position="199"/>
        <end position="218"/>
    </location>
</feature>
<protein>
    <submittedName>
        <fullName evidence="2">Uncharacterized protein</fullName>
    </submittedName>
</protein>
<dbReference type="AlphaFoldDB" id="A0A7W7YI69"/>